<keyword evidence="2" id="KW-0812">Transmembrane</keyword>
<organism evidence="4 5">
    <name type="scientific">Rhynchospora pubera</name>
    <dbReference type="NCBI Taxonomy" id="906938"/>
    <lineage>
        <taxon>Eukaryota</taxon>
        <taxon>Viridiplantae</taxon>
        <taxon>Streptophyta</taxon>
        <taxon>Embryophyta</taxon>
        <taxon>Tracheophyta</taxon>
        <taxon>Spermatophyta</taxon>
        <taxon>Magnoliopsida</taxon>
        <taxon>Liliopsida</taxon>
        <taxon>Poales</taxon>
        <taxon>Cyperaceae</taxon>
        <taxon>Cyperoideae</taxon>
        <taxon>Rhynchosporeae</taxon>
        <taxon>Rhynchospora</taxon>
    </lineage>
</organism>
<dbReference type="AlphaFoldDB" id="A0AAV8EN97"/>
<feature type="transmembrane region" description="Helical" evidence="2">
    <location>
        <begin position="455"/>
        <end position="479"/>
    </location>
</feature>
<dbReference type="EMBL" id="JAMFTS010000003">
    <property type="protein sequence ID" value="KAJ4780282.1"/>
    <property type="molecule type" value="Genomic_DNA"/>
</dbReference>
<dbReference type="Gene3D" id="2.130.10.10">
    <property type="entry name" value="YVTN repeat-like/Quinoprotein amine dehydrogenase"/>
    <property type="match status" value="2"/>
</dbReference>
<dbReference type="InterPro" id="IPR045139">
    <property type="entry name" value="Aladin"/>
</dbReference>
<name>A0AAV8EN97_9POAL</name>
<comment type="caution">
    <text evidence="4">The sequence shown here is derived from an EMBL/GenBank/DDBJ whole genome shotgun (WGS) entry which is preliminary data.</text>
</comment>
<feature type="domain" description="Aladin seven-bladed propeller" evidence="3">
    <location>
        <begin position="100"/>
        <end position="425"/>
    </location>
</feature>
<protein>
    <submittedName>
        <fullName evidence="4">Transducin/WD40 repeat-like superfamily protein</fullName>
    </submittedName>
</protein>
<dbReference type="SMART" id="SM00320">
    <property type="entry name" value="WD40"/>
    <property type="match status" value="2"/>
</dbReference>
<reference evidence="4" key="1">
    <citation type="submission" date="2022-08" db="EMBL/GenBank/DDBJ databases">
        <authorList>
            <person name="Marques A."/>
        </authorList>
    </citation>
    <scope>NUCLEOTIDE SEQUENCE</scope>
    <source>
        <strain evidence="4">RhyPub2mFocal</strain>
        <tissue evidence="4">Leaves</tissue>
    </source>
</reference>
<dbReference type="InterPro" id="IPR036322">
    <property type="entry name" value="WD40_repeat_dom_sf"/>
</dbReference>
<sequence>MLSYPQPGEITICEINRQFVNAKEFSDVQSKDAYGEILGTVFSSVPFDPGFLSPNHDQAMEQEVPEAATNIGLNSLTDTIAGSFKKLLFSSDNLELPAQASTQKISWFPHKHCLAFISGPNQVTVRDYEDSDRKDVCILTSDCQRDVKCIEWRPNSGKMVAVGCKRGIYIWSASYPANTATVRHGNAPSIGTFSRGSGMKMVLLDVLKENDYNQVITSASYESPFFTIWDVAKGEGTPIRRGLGSSISLLRWSPTGDYLFTANMDGTFYIWETSTWTSEPWSSTSGHVTGAEWDPEGRFILIAFSNSTTLGSIHFTSRPPSLDAQLLPVDLPELSFLIGSRGIEKMAWDSSGERLALSYKYGDDKYTGLIAVYDVRRAPIVSVSLIGFIRGPGENAKPLEFAFHNKFKQGPLLSVCWSKNIIFFIFFVHFFVFFCLTVIRSLLEFHFFFFLLCEIFCKVLAIVILDVCFPAAFFLFAFIGTVQ</sequence>
<keyword evidence="2" id="KW-1133">Transmembrane helix</keyword>
<dbReference type="PROSITE" id="PS50294">
    <property type="entry name" value="WD_REPEATS_REGION"/>
    <property type="match status" value="1"/>
</dbReference>
<keyword evidence="5" id="KW-1185">Reference proteome</keyword>
<dbReference type="GO" id="GO:0006913">
    <property type="term" value="P:nucleocytoplasmic transport"/>
    <property type="evidence" value="ECO:0007669"/>
    <property type="project" value="TreeGrafter"/>
</dbReference>
<dbReference type="PANTHER" id="PTHR14494:SF0">
    <property type="entry name" value="ALADIN"/>
    <property type="match status" value="1"/>
</dbReference>
<feature type="transmembrane region" description="Helical" evidence="2">
    <location>
        <begin position="421"/>
        <end position="443"/>
    </location>
</feature>
<dbReference type="FunFam" id="2.130.10.10:FF:000434">
    <property type="entry name" value="Aladin isoform A"/>
    <property type="match status" value="1"/>
</dbReference>
<gene>
    <name evidence="4" type="ORF">LUZ62_064539</name>
</gene>
<keyword evidence="1" id="KW-0853">WD repeat</keyword>
<dbReference type="PANTHER" id="PTHR14494">
    <property type="entry name" value="ALADIN/ADRACALIN/AAAS"/>
    <property type="match status" value="1"/>
</dbReference>
<keyword evidence="2" id="KW-0472">Membrane</keyword>
<dbReference type="SUPFAM" id="SSF50978">
    <property type="entry name" value="WD40 repeat-like"/>
    <property type="match status" value="1"/>
</dbReference>
<accession>A0AAV8EN97</accession>
<proteinExistence type="predicted"/>
<dbReference type="InterPro" id="IPR015943">
    <property type="entry name" value="WD40/YVTN_repeat-like_dom_sf"/>
</dbReference>
<evidence type="ECO:0000259" key="3">
    <source>
        <dbReference type="Pfam" id="PF25460"/>
    </source>
</evidence>
<dbReference type="Pfam" id="PF25460">
    <property type="entry name" value="Beta-prop_Aladin"/>
    <property type="match status" value="1"/>
</dbReference>
<dbReference type="InterPro" id="IPR001680">
    <property type="entry name" value="WD40_rpt"/>
</dbReference>
<feature type="repeat" description="WD" evidence="1">
    <location>
        <begin position="240"/>
        <end position="275"/>
    </location>
</feature>
<evidence type="ECO:0000313" key="4">
    <source>
        <dbReference type="EMBL" id="KAJ4780282.1"/>
    </source>
</evidence>
<evidence type="ECO:0000313" key="5">
    <source>
        <dbReference type="Proteomes" id="UP001140206"/>
    </source>
</evidence>
<dbReference type="PROSITE" id="PS50082">
    <property type="entry name" value="WD_REPEATS_2"/>
    <property type="match status" value="1"/>
</dbReference>
<dbReference type="InterPro" id="IPR057403">
    <property type="entry name" value="Beta-prop_Aladin"/>
</dbReference>
<evidence type="ECO:0000256" key="1">
    <source>
        <dbReference type="PROSITE-ProRule" id="PRU00221"/>
    </source>
</evidence>
<evidence type="ECO:0000256" key="2">
    <source>
        <dbReference type="SAM" id="Phobius"/>
    </source>
</evidence>
<dbReference type="Proteomes" id="UP001140206">
    <property type="component" value="Chromosome 3"/>
</dbReference>
<dbReference type="GO" id="GO:0005643">
    <property type="term" value="C:nuclear pore"/>
    <property type="evidence" value="ECO:0007669"/>
    <property type="project" value="TreeGrafter"/>
</dbReference>